<organism evidence="8 9">
    <name type="scientific">Pedobacter roseus</name>
    <dbReference type="NCBI Taxonomy" id="336820"/>
    <lineage>
        <taxon>Bacteria</taxon>
        <taxon>Pseudomonadati</taxon>
        <taxon>Bacteroidota</taxon>
        <taxon>Sphingobacteriia</taxon>
        <taxon>Sphingobacteriales</taxon>
        <taxon>Sphingobacteriaceae</taxon>
        <taxon>Pedobacter</taxon>
    </lineage>
</organism>
<reference evidence="8 9" key="1">
    <citation type="submission" date="2020-08" db="EMBL/GenBank/DDBJ databases">
        <title>Genome sequence of Pedobacter roseus KACC 11594T.</title>
        <authorList>
            <person name="Hyun D.-W."/>
            <person name="Bae J.-W."/>
        </authorList>
    </citation>
    <scope>NUCLEOTIDE SEQUENCE [LARGE SCALE GENOMIC DNA]</scope>
    <source>
        <strain evidence="8 9">KACC 11594</strain>
    </source>
</reference>
<dbReference type="EMBL" id="CP060723">
    <property type="protein sequence ID" value="QNN40525.1"/>
    <property type="molecule type" value="Genomic_DNA"/>
</dbReference>
<dbReference type="PROSITE" id="PS51257">
    <property type="entry name" value="PROKAR_LIPOPROTEIN"/>
    <property type="match status" value="1"/>
</dbReference>
<evidence type="ECO:0000256" key="4">
    <source>
        <dbReference type="ARBA" id="ARBA00023136"/>
    </source>
</evidence>
<dbReference type="RefSeq" id="WP_187591247.1">
    <property type="nucleotide sequence ID" value="NZ_CP060723.1"/>
</dbReference>
<feature type="domain" description="RagB/SusD" evidence="6">
    <location>
        <begin position="345"/>
        <end position="488"/>
    </location>
</feature>
<sequence>MKKILYSIGIIVMLIMSSSCKKWLDLQPRDGITRQGFWKTKEDIQAAVAGCYASLLASPPNITDKALTEYIFIYGEIRADMIDAGPNGTIEEKDIFDNNIVQSNTLTSWAAFYRTINFCNTVLDFAPAVKETDPTLTDAQLNAYISEALALRSMMYFYLVRNFRDVPLKLTSSSKDTDLQELTKTPGADILNQIVADLKKAEAGAVNTYGNTVSDKGRITKFTVNALLADVYLWMDNFTGCITECNKIMDSQKFAVQGAGSGWYTNVFYNGSSTETIFEFSNKNSVNNVFYNLLVQSKKRFIASGILTSDIFTPDDVDPDRIYDIRASAFYSGDNSIVKYGTENPSYVNWQAYRLSDIWMLKAEALAYTGAGADAINLIKDLRLKRNAVKMTEQSPDENDKDAICDYILAERSREFAFEGKRWYDLLRIAKHENYRRLNVLLEMVARTVSPAVQQSAIAKFRDVNSHYLPINENELFADSKLVQNPFYTK</sequence>
<evidence type="ECO:0000259" key="6">
    <source>
        <dbReference type="Pfam" id="PF07980"/>
    </source>
</evidence>
<dbReference type="AlphaFoldDB" id="A0A7G9QB00"/>
<dbReference type="GO" id="GO:0009279">
    <property type="term" value="C:cell outer membrane"/>
    <property type="evidence" value="ECO:0007669"/>
    <property type="project" value="UniProtKB-SubCell"/>
</dbReference>
<keyword evidence="5" id="KW-0998">Cell outer membrane</keyword>
<accession>A0A7G9QB00</accession>
<feature type="domain" description="SusD-like N-terminal" evidence="7">
    <location>
        <begin position="99"/>
        <end position="233"/>
    </location>
</feature>
<dbReference type="InterPro" id="IPR011990">
    <property type="entry name" value="TPR-like_helical_dom_sf"/>
</dbReference>
<dbReference type="Gene3D" id="1.25.40.390">
    <property type="match status" value="1"/>
</dbReference>
<comment type="subcellular location">
    <subcellularLocation>
        <location evidence="1">Cell outer membrane</location>
    </subcellularLocation>
</comment>
<gene>
    <name evidence="8" type="ORF">H9L23_15380</name>
</gene>
<evidence type="ECO:0000256" key="5">
    <source>
        <dbReference type="ARBA" id="ARBA00023237"/>
    </source>
</evidence>
<protein>
    <submittedName>
        <fullName evidence="8">RagB/SusD family nutrient uptake outer membrane protein</fullName>
    </submittedName>
</protein>
<keyword evidence="4" id="KW-0472">Membrane</keyword>
<dbReference type="InterPro" id="IPR012944">
    <property type="entry name" value="SusD_RagB_dom"/>
</dbReference>
<dbReference type="SUPFAM" id="SSF48452">
    <property type="entry name" value="TPR-like"/>
    <property type="match status" value="1"/>
</dbReference>
<evidence type="ECO:0000256" key="1">
    <source>
        <dbReference type="ARBA" id="ARBA00004442"/>
    </source>
</evidence>
<comment type="similarity">
    <text evidence="2">Belongs to the SusD family.</text>
</comment>
<evidence type="ECO:0000313" key="8">
    <source>
        <dbReference type="EMBL" id="QNN40525.1"/>
    </source>
</evidence>
<evidence type="ECO:0000256" key="2">
    <source>
        <dbReference type="ARBA" id="ARBA00006275"/>
    </source>
</evidence>
<evidence type="ECO:0000313" key="9">
    <source>
        <dbReference type="Proteomes" id="UP000515806"/>
    </source>
</evidence>
<dbReference type="InterPro" id="IPR033985">
    <property type="entry name" value="SusD-like_N"/>
</dbReference>
<dbReference type="CDD" id="cd08977">
    <property type="entry name" value="SusD"/>
    <property type="match status" value="1"/>
</dbReference>
<keyword evidence="9" id="KW-1185">Reference proteome</keyword>
<evidence type="ECO:0000256" key="3">
    <source>
        <dbReference type="ARBA" id="ARBA00022729"/>
    </source>
</evidence>
<name>A0A7G9QB00_9SPHI</name>
<dbReference type="Pfam" id="PF07980">
    <property type="entry name" value="SusD_RagB"/>
    <property type="match status" value="1"/>
</dbReference>
<keyword evidence="3" id="KW-0732">Signal</keyword>
<dbReference type="Pfam" id="PF14322">
    <property type="entry name" value="SusD-like_3"/>
    <property type="match status" value="1"/>
</dbReference>
<dbReference type="KEGG" id="proe:H9L23_15380"/>
<dbReference type="Proteomes" id="UP000515806">
    <property type="component" value="Chromosome"/>
</dbReference>
<evidence type="ECO:0000259" key="7">
    <source>
        <dbReference type="Pfam" id="PF14322"/>
    </source>
</evidence>
<proteinExistence type="inferred from homology"/>